<dbReference type="InterPro" id="IPR010982">
    <property type="entry name" value="Lambda_DNA-bd_dom_sf"/>
</dbReference>
<dbReference type="SUPFAM" id="SSF47413">
    <property type="entry name" value="lambda repressor-like DNA-binding domains"/>
    <property type="match status" value="1"/>
</dbReference>
<dbReference type="Proteomes" id="UP000664795">
    <property type="component" value="Unassembled WGS sequence"/>
</dbReference>
<dbReference type="PROSITE" id="PS50943">
    <property type="entry name" value="HTH_CROC1"/>
    <property type="match status" value="1"/>
</dbReference>
<dbReference type="EMBL" id="JAFMYU010000006">
    <property type="protein sequence ID" value="MBO0931222.1"/>
    <property type="molecule type" value="Genomic_DNA"/>
</dbReference>
<dbReference type="PANTHER" id="PTHR46797:SF1">
    <property type="entry name" value="METHYLPHOSPHONATE SYNTHASE"/>
    <property type="match status" value="1"/>
</dbReference>
<gene>
    <name evidence="3" type="ORF">J2I48_09470</name>
</gene>
<accession>A0A939JVU6</accession>
<dbReference type="Gene3D" id="1.10.260.40">
    <property type="entry name" value="lambda repressor-like DNA-binding domains"/>
    <property type="match status" value="1"/>
</dbReference>
<feature type="domain" description="HTH cro/C1-type" evidence="2">
    <location>
        <begin position="118"/>
        <end position="164"/>
    </location>
</feature>
<dbReference type="InterPro" id="IPR050807">
    <property type="entry name" value="TransReg_Diox_bact_type"/>
</dbReference>
<dbReference type="GO" id="GO:0003700">
    <property type="term" value="F:DNA-binding transcription factor activity"/>
    <property type="evidence" value="ECO:0007669"/>
    <property type="project" value="TreeGrafter"/>
</dbReference>
<keyword evidence="4" id="KW-1185">Reference proteome</keyword>
<dbReference type="RefSeq" id="WP_207335191.1">
    <property type="nucleotide sequence ID" value="NZ_JAFMYU010000006.1"/>
</dbReference>
<dbReference type="CDD" id="cd00093">
    <property type="entry name" value="HTH_XRE"/>
    <property type="match status" value="1"/>
</dbReference>
<keyword evidence="1" id="KW-0238">DNA-binding</keyword>
<evidence type="ECO:0000313" key="4">
    <source>
        <dbReference type="Proteomes" id="UP000664795"/>
    </source>
</evidence>
<sequence length="175" mass="19801">MSNAHKPRLPWIAKLLAIEPFNITALWTTSEIRQIAFAPLFDQWKQENDVQLFPLFDADTFSQVTISQSNTLSWPTITVQIRLAKRVIEEPLELDPDELYRNSTLAQKTQRLDVGNLLREAREAAGLSQTEVAAKSGTSRNYISRIENGKSDIQLETLNKIVQLGMGKQVHLDIA</sequence>
<dbReference type="GO" id="GO:0003677">
    <property type="term" value="F:DNA binding"/>
    <property type="evidence" value="ECO:0007669"/>
    <property type="project" value="UniProtKB-KW"/>
</dbReference>
<dbReference type="AlphaFoldDB" id="A0A939JVU6"/>
<proteinExistence type="predicted"/>
<dbReference type="PANTHER" id="PTHR46797">
    <property type="entry name" value="HTH-TYPE TRANSCRIPTIONAL REGULATOR"/>
    <property type="match status" value="1"/>
</dbReference>
<reference evidence="3 4" key="1">
    <citation type="submission" date="2021-03" db="EMBL/GenBank/DDBJ databases">
        <title>Fibrella sp. HMF5036 genome sequencing and assembly.</title>
        <authorList>
            <person name="Kang H."/>
            <person name="Kim H."/>
            <person name="Bae S."/>
            <person name="Joh K."/>
        </authorList>
    </citation>
    <scope>NUCLEOTIDE SEQUENCE [LARGE SCALE GENOMIC DNA]</scope>
    <source>
        <strain evidence="3 4">HMF5036</strain>
    </source>
</reference>
<protein>
    <submittedName>
        <fullName evidence="3">Helix-turn-helix domain-containing protein</fullName>
    </submittedName>
</protein>
<dbReference type="InterPro" id="IPR001387">
    <property type="entry name" value="Cro/C1-type_HTH"/>
</dbReference>
<evidence type="ECO:0000256" key="1">
    <source>
        <dbReference type="ARBA" id="ARBA00023125"/>
    </source>
</evidence>
<name>A0A939JVU6_9BACT</name>
<comment type="caution">
    <text evidence="3">The sequence shown here is derived from an EMBL/GenBank/DDBJ whole genome shotgun (WGS) entry which is preliminary data.</text>
</comment>
<evidence type="ECO:0000313" key="3">
    <source>
        <dbReference type="EMBL" id="MBO0931222.1"/>
    </source>
</evidence>
<dbReference type="SMART" id="SM00530">
    <property type="entry name" value="HTH_XRE"/>
    <property type="match status" value="1"/>
</dbReference>
<organism evidence="3 4">
    <name type="scientific">Fibrella aquatilis</name>
    <dbReference type="NCBI Taxonomy" id="2817059"/>
    <lineage>
        <taxon>Bacteria</taxon>
        <taxon>Pseudomonadati</taxon>
        <taxon>Bacteroidota</taxon>
        <taxon>Cytophagia</taxon>
        <taxon>Cytophagales</taxon>
        <taxon>Spirosomataceae</taxon>
        <taxon>Fibrella</taxon>
    </lineage>
</organism>
<evidence type="ECO:0000259" key="2">
    <source>
        <dbReference type="PROSITE" id="PS50943"/>
    </source>
</evidence>
<dbReference type="GO" id="GO:0005829">
    <property type="term" value="C:cytosol"/>
    <property type="evidence" value="ECO:0007669"/>
    <property type="project" value="TreeGrafter"/>
</dbReference>
<dbReference type="Pfam" id="PF01381">
    <property type="entry name" value="HTH_3"/>
    <property type="match status" value="1"/>
</dbReference>